<dbReference type="InterPro" id="IPR027417">
    <property type="entry name" value="P-loop_NTPase"/>
</dbReference>
<keyword evidence="2" id="KW-0067">ATP-binding</keyword>
<dbReference type="SMART" id="SM00487">
    <property type="entry name" value="DEXDc"/>
    <property type="match status" value="1"/>
</dbReference>
<dbReference type="PANTHER" id="PTHR30580">
    <property type="entry name" value="PRIMOSOMAL PROTEIN N"/>
    <property type="match status" value="1"/>
</dbReference>
<dbReference type="RefSeq" id="WP_213820197.1">
    <property type="nucleotide sequence ID" value="NZ_JAAMFI010000004.1"/>
</dbReference>
<dbReference type="PROSITE" id="PS51192">
    <property type="entry name" value="HELICASE_ATP_BIND_1"/>
    <property type="match status" value="1"/>
</dbReference>
<name>A0ABS5QR53_9LACO</name>
<evidence type="ECO:0000259" key="5">
    <source>
        <dbReference type="PROSITE" id="PS51194"/>
    </source>
</evidence>
<keyword evidence="1" id="KW-0547">Nucleotide-binding</keyword>
<dbReference type="InterPro" id="IPR011545">
    <property type="entry name" value="DEAD/DEAH_box_helicase_dom"/>
</dbReference>
<evidence type="ECO:0000256" key="3">
    <source>
        <dbReference type="ARBA" id="ARBA00023125"/>
    </source>
</evidence>
<dbReference type="SUPFAM" id="SSF52540">
    <property type="entry name" value="P-loop containing nucleoside triphosphate hydrolases"/>
    <property type="match status" value="1"/>
</dbReference>
<dbReference type="Proteomes" id="UP001519418">
    <property type="component" value="Unassembled WGS sequence"/>
</dbReference>
<dbReference type="Pfam" id="PF00271">
    <property type="entry name" value="Helicase_C"/>
    <property type="match status" value="1"/>
</dbReference>
<evidence type="ECO:0000313" key="6">
    <source>
        <dbReference type="EMBL" id="MBS9335610.1"/>
    </source>
</evidence>
<proteinExistence type="predicted"/>
<dbReference type="Pfam" id="PF00270">
    <property type="entry name" value="DEAD"/>
    <property type="match status" value="1"/>
</dbReference>
<accession>A0ABS5QR53</accession>
<evidence type="ECO:0000256" key="2">
    <source>
        <dbReference type="ARBA" id="ARBA00022840"/>
    </source>
</evidence>
<feature type="domain" description="Helicase ATP-binding" evidence="4">
    <location>
        <begin position="111"/>
        <end position="262"/>
    </location>
</feature>
<dbReference type="EMBL" id="JAAMFI010000004">
    <property type="protein sequence ID" value="MBS9335610.1"/>
    <property type="molecule type" value="Genomic_DNA"/>
</dbReference>
<evidence type="ECO:0000256" key="1">
    <source>
        <dbReference type="ARBA" id="ARBA00022741"/>
    </source>
</evidence>
<keyword evidence="7" id="KW-1185">Reference proteome</keyword>
<dbReference type="SMART" id="SM00490">
    <property type="entry name" value="HELICc"/>
    <property type="match status" value="1"/>
</dbReference>
<dbReference type="PROSITE" id="PS51194">
    <property type="entry name" value="HELICASE_CTER"/>
    <property type="match status" value="1"/>
</dbReference>
<keyword evidence="6" id="KW-0347">Helicase</keyword>
<gene>
    <name evidence="6" type="ORF">G6R27_06180</name>
</gene>
<feature type="domain" description="Helicase C-terminal" evidence="5">
    <location>
        <begin position="289"/>
        <end position="434"/>
    </location>
</feature>
<comment type="caution">
    <text evidence="6">The sequence shown here is derived from an EMBL/GenBank/DDBJ whole genome shotgun (WGS) entry which is preliminary data.</text>
</comment>
<evidence type="ECO:0000313" key="7">
    <source>
        <dbReference type="Proteomes" id="UP001519418"/>
    </source>
</evidence>
<protein>
    <submittedName>
        <fullName evidence="6">DEAD/DEAH box helicase family protein</fullName>
    </submittedName>
</protein>
<dbReference type="InterPro" id="IPR014001">
    <property type="entry name" value="Helicase_ATP-bd"/>
</dbReference>
<sequence length="434" mass="48642">MGCVAKKELYGRLLTWPRGWLEDGGRAADLPKGIQLLKPLTKGHCTRCGGTDRAPLPQGQSYCLDCLALGRVSTRDVLVTLPEPNAFEKRGKMIWTGELTEEQAILSEEMIQNARDGHDQLLVAVTGAGKTEMLFCLIDWALSSKQRVGLVSPRVDVLMELAPRIEKAFDVSMQVLYGEQTAPYRYTQLVLATTHQLLRFYRAFDLLLIDEVDAFPFRKNSLLERAVERSLKKDGRRLLMTATPSKKLLRAVHHGQLRLLERAARYHGHPLPEITCLYDRHWEKRASKVLKKTLAAFREAGKPFFLFVPRVRYLLPVLSYVQALGFEAGTTVHANDPQRLDKVQQMRAGQFDYLVTTTILERGVTVSGLQVVILGADDPTFSKETLVQMAGRVGRSAEDPVGQVLAIAAGPARSIRAAQKEIRMLNRKAEEKQS</sequence>
<reference evidence="6 7" key="1">
    <citation type="submission" date="2020-02" db="EMBL/GenBank/DDBJ databases">
        <title>Fructobacillus sp. isolated from paper mulberry of Taiwan.</title>
        <authorList>
            <person name="Lin S.-T."/>
        </authorList>
    </citation>
    <scope>NUCLEOTIDE SEQUENCE [LARGE SCALE GENOMIC DNA]</scope>
    <source>
        <strain evidence="6 7">M1-10</strain>
    </source>
</reference>
<evidence type="ECO:0000259" key="4">
    <source>
        <dbReference type="PROSITE" id="PS51192"/>
    </source>
</evidence>
<dbReference type="InterPro" id="IPR001650">
    <property type="entry name" value="Helicase_C-like"/>
</dbReference>
<dbReference type="PANTHER" id="PTHR30580:SF1">
    <property type="entry name" value="COMF OPERON PROTEIN 1"/>
    <property type="match status" value="1"/>
</dbReference>
<organism evidence="6 7">
    <name type="scientific">Fructobacillus papyriferae</name>
    <dbReference type="NCBI Taxonomy" id="2713171"/>
    <lineage>
        <taxon>Bacteria</taxon>
        <taxon>Bacillati</taxon>
        <taxon>Bacillota</taxon>
        <taxon>Bacilli</taxon>
        <taxon>Lactobacillales</taxon>
        <taxon>Lactobacillaceae</taxon>
        <taxon>Fructobacillus</taxon>
    </lineage>
</organism>
<dbReference type="Gene3D" id="3.40.50.300">
    <property type="entry name" value="P-loop containing nucleotide triphosphate hydrolases"/>
    <property type="match status" value="2"/>
</dbReference>
<keyword evidence="6" id="KW-0378">Hydrolase</keyword>
<keyword evidence="3" id="KW-0238">DNA-binding</keyword>
<dbReference type="GO" id="GO:0004386">
    <property type="term" value="F:helicase activity"/>
    <property type="evidence" value="ECO:0007669"/>
    <property type="project" value="UniProtKB-KW"/>
</dbReference>